<evidence type="ECO:0000256" key="1">
    <source>
        <dbReference type="ARBA" id="ARBA00008007"/>
    </source>
</evidence>
<dbReference type="OrthoDB" id="9779910at2"/>
<keyword evidence="5" id="KW-1185">Reference proteome</keyword>
<comment type="caution">
    <text evidence="3">The sequence shown here is derived from an EMBL/GenBank/DDBJ whole genome shotgun (WGS) entry which is preliminary data.</text>
</comment>
<reference evidence="5" key="3">
    <citation type="journal article" date="2019" name="Int. J. Syst. Evol. Microbiol.">
        <title>The Global Catalogue of Microorganisms (GCM) 10K type strain sequencing project: providing services to taxonomists for standard genome sequencing and annotation.</title>
        <authorList>
            <consortium name="The Broad Institute Genomics Platform"/>
            <consortium name="The Broad Institute Genome Sequencing Center for Infectious Disease"/>
            <person name="Wu L."/>
            <person name="Ma J."/>
        </authorList>
    </citation>
    <scope>NUCLEOTIDE SEQUENCE [LARGE SCALE GENOMIC DNA]</scope>
    <source>
        <strain evidence="5">KCTC 62575</strain>
    </source>
</reference>
<accession>A0A371YJ78</accession>
<reference evidence="3 4" key="2">
    <citation type="submission" date="2018-08" db="EMBL/GenBank/DDBJ databases">
        <title>The draft genome of Acinetobacter sichuanensis strain WCHAc060041.</title>
        <authorList>
            <person name="Qin J."/>
            <person name="Feng Y."/>
            <person name="Zong Z."/>
        </authorList>
    </citation>
    <scope>NUCLEOTIDE SEQUENCE [LARGE SCALE GENOMIC DNA]</scope>
    <source>
        <strain evidence="3 4">WCHAc060041</strain>
    </source>
</reference>
<dbReference type="Gene3D" id="3.40.50.2020">
    <property type="match status" value="1"/>
</dbReference>
<reference evidence="2" key="1">
    <citation type="journal article" date="2014" name="Int. J. Syst. Evol. Microbiol.">
        <title>Complete genome of a new Firmicutes species belonging to the dominant human colonic microbiota ('Ruminococcus bicirculans') reveals two chromosomes and a selective capacity to utilize plant glucans.</title>
        <authorList>
            <consortium name="NISC Comparative Sequencing Program"/>
            <person name="Wegmann U."/>
            <person name="Louis P."/>
            <person name="Goesmann A."/>
            <person name="Henrissat B."/>
            <person name="Duncan S.H."/>
            <person name="Flint H.J."/>
        </authorList>
    </citation>
    <scope>NUCLEOTIDE SEQUENCE</scope>
    <source>
        <strain evidence="2">KCTC 62575</strain>
    </source>
</reference>
<evidence type="ECO:0000313" key="4">
    <source>
        <dbReference type="Proteomes" id="UP000240957"/>
    </source>
</evidence>
<dbReference type="PANTHER" id="PTHR47505:SF1">
    <property type="entry name" value="DNA UTILIZATION PROTEIN YHGH"/>
    <property type="match status" value="1"/>
</dbReference>
<dbReference type="Proteomes" id="UP000240957">
    <property type="component" value="Unassembled WGS sequence"/>
</dbReference>
<proteinExistence type="inferred from homology"/>
<dbReference type="InterPro" id="IPR051910">
    <property type="entry name" value="ComF/GntX_DNA_util-trans"/>
</dbReference>
<comment type="similarity">
    <text evidence="1">Belongs to the ComF/GntX family.</text>
</comment>
<dbReference type="AlphaFoldDB" id="A0A371YJ78"/>
<reference evidence="2" key="4">
    <citation type="submission" date="2024-09" db="EMBL/GenBank/DDBJ databases">
        <authorList>
            <person name="Sun Q."/>
            <person name="Mori K."/>
        </authorList>
    </citation>
    <scope>NUCLEOTIDE SEQUENCE</scope>
    <source>
        <strain evidence="2">KCTC 62575</strain>
    </source>
</reference>
<dbReference type="InterPro" id="IPR029057">
    <property type="entry name" value="PRTase-like"/>
</dbReference>
<dbReference type="Proteomes" id="UP001595455">
    <property type="component" value="Unassembled WGS sequence"/>
</dbReference>
<dbReference type="EMBL" id="JBHRSF010000042">
    <property type="protein sequence ID" value="MFC2995876.1"/>
    <property type="molecule type" value="Genomic_DNA"/>
</dbReference>
<organism evidence="3 4">
    <name type="scientific">Acinetobacter sichuanensis</name>
    <dbReference type="NCBI Taxonomy" id="2136183"/>
    <lineage>
        <taxon>Bacteria</taxon>
        <taxon>Pseudomonadati</taxon>
        <taxon>Pseudomonadota</taxon>
        <taxon>Gammaproteobacteria</taxon>
        <taxon>Moraxellales</taxon>
        <taxon>Moraxellaceae</taxon>
        <taxon>Acinetobacter</taxon>
    </lineage>
</organism>
<evidence type="ECO:0000313" key="5">
    <source>
        <dbReference type="Proteomes" id="UP001595455"/>
    </source>
</evidence>
<protein>
    <submittedName>
        <fullName evidence="3">ComF family protein</fullName>
    </submittedName>
</protein>
<dbReference type="InterPro" id="IPR000836">
    <property type="entry name" value="PRTase_dom"/>
</dbReference>
<gene>
    <name evidence="2" type="ORF">ACFODO_11450</name>
    <name evidence="3" type="ORF">C9E89_021405</name>
</gene>
<evidence type="ECO:0000313" key="3">
    <source>
        <dbReference type="EMBL" id="RFC81522.1"/>
    </source>
</evidence>
<dbReference type="SUPFAM" id="SSF53271">
    <property type="entry name" value="PRTase-like"/>
    <property type="match status" value="1"/>
</dbReference>
<dbReference type="EMBL" id="PYIX02000085">
    <property type="protein sequence ID" value="RFC81522.1"/>
    <property type="molecule type" value="Genomic_DNA"/>
</dbReference>
<name>A0A371YJ78_9GAMM</name>
<sequence length="192" mass="21576">MNIKEINGPWKKGIVLDKHVLKSEYVGDNQYGRPMFDTKRSDIGQALFLLKYRNDWDQIPTLVEALSSAITQNFSEKIGFIVPMPASNNRDRQPVYGLAEGLGQALNIPVFTNILHKTKNGTSLKDLQTREEKESVLANSFSLYDGIRNDGSWNVLLIDDLFDTGATMEAACKVLSSYPKVKDIYTAALTWK</sequence>
<dbReference type="CDD" id="cd06223">
    <property type="entry name" value="PRTases_typeI"/>
    <property type="match status" value="1"/>
</dbReference>
<dbReference type="RefSeq" id="WP_107010152.1">
    <property type="nucleotide sequence ID" value="NZ_JBHRSF010000042.1"/>
</dbReference>
<evidence type="ECO:0000313" key="2">
    <source>
        <dbReference type="EMBL" id="MFC2995876.1"/>
    </source>
</evidence>
<dbReference type="PANTHER" id="PTHR47505">
    <property type="entry name" value="DNA UTILIZATION PROTEIN YHGH"/>
    <property type="match status" value="1"/>
</dbReference>